<evidence type="ECO:0000256" key="6">
    <source>
        <dbReference type="PROSITE-ProRule" id="PRU00169"/>
    </source>
</evidence>
<dbReference type="Pfam" id="PF00072">
    <property type="entry name" value="Response_reg"/>
    <property type="match status" value="1"/>
</dbReference>
<dbReference type="EMBL" id="KQ964253">
    <property type="protein sequence ID" value="KXJ90263.1"/>
    <property type="molecule type" value="Genomic_DNA"/>
</dbReference>
<dbReference type="InterPro" id="IPR036890">
    <property type="entry name" value="HATPase_C_sf"/>
</dbReference>
<dbReference type="Pfam" id="PF02518">
    <property type="entry name" value="HATPase_c"/>
    <property type="match status" value="1"/>
</dbReference>
<dbReference type="Gene3D" id="1.10.287.130">
    <property type="match status" value="1"/>
</dbReference>
<dbReference type="InterPro" id="IPR003594">
    <property type="entry name" value="HATPase_dom"/>
</dbReference>
<dbReference type="InterPro" id="IPR003661">
    <property type="entry name" value="HisK_dim/P_dom"/>
</dbReference>
<dbReference type="STRING" id="196109.A0A136IZC4"/>
<keyword evidence="11" id="KW-1185">Reference proteome</keyword>
<organism evidence="10 11">
    <name type="scientific">Microdochium bolleyi</name>
    <dbReference type="NCBI Taxonomy" id="196109"/>
    <lineage>
        <taxon>Eukaryota</taxon>
        <taxon>Fungi</taxon>
        <taxon>Dikarya</taxon>
        <taxon>Ascomycota</taxon>
        <taxon>Pezizomycotina</taxon>
        <taxon>Sordariomycetes</taxon>
        <taxon>Xylariomycetidae</taxon>
        <taxon>Xylariales</taxon>
        <taxon>Microdochiaceae</taxon>
        <taxon>Microdochium</taxon>
    </lineage>
</organism>
<dbReference type="Gene3D" id="3.30.565.10">
    <property type="entry name" value="Histidine kinase-like ATPase, C-terminal domain"/>
    <property type="match status" value="1"/>
</dbReference>
<evidence type="ECO:0000256" key="2">
    <source>
        <dbReference type="ARBA" id="ARBA00012438"/>
    </source>
</evidence>
<feature type="domain" description="Response regulatory" evidence="9">
    <location>
        <begin position="872"/>
        <end position="1000"/>
    </location>
</feature>
<dbReference type="InterPro" id="IPR005467">
    <property type="entry name" value="His_kinase_dom"/>
</dbReference>
<keyword evidence="3 6" id="KW-0597">Phosphoprotein</keyword>
<evidence type="ECO:0000313" key="11">
    <source>
        <dbReference type="Proteomes" id="UP000070501"/>
    </source>
</evidence>
<dbReference type="SMART" id="SM00448">
    <property type="entry name" value="REC"/>
    <property type="match status" value="1"/>
</dbReference>
<evidence type="ECO:0000256" key="7">
    <source>
        <dbReference type="SAM" id="MobiDB-lite"/>
    </source>
</evidence>
<evidence type="ECO:0000313" key="10">
    <source>
        <dbReference type="EMBL" id="KXJ90263.1"/>
    </source>
</evidence>
<evidence type="ECO:0000259" key="9">
    <source>
        <dbReference type="PROSITE" id="PS50110"/>
    </source>
</evidence>
<comment type="catalytic activity">
    <reaction evidence="1">
        <text>ATP + protein L-histidine = ADP + protein N-phospho-L-histidine.</text>
        <dbReference type="EC" id="2.7.13.3"/>
    </reaction>
</comment>
<evidence type="ECO:0000259" key="8">
    <source>
        <dbReference type="PROSITE" id="PS50109"/>
    </source>
</evidence>
<proteinExistence type="predicted"/>
<dbReference type="Pfam" id="PF00512">
    <property type="entry name" value="HisKA"/>
    <property type="match status" value="1"/>
</dbReference>
<feature type="region of interest" description="Disordered" evidence="7">
    <location>
        <begin position="797"/>
        <end position="870"/>
    </location>
</feature>
<dbReference type="SMART" id="SM00388">
    <property type="entry name" value="HisKA"/>
    <property type="match status" value="1"/>
</dbReference>
<evidence type="ECO:0000256" key="1">
    <source>
        <dbReference type="ARBA" id="ARBA00000085"/>
    </source>
</evidence>
<keyword evidence="5" id="KW-0418">Kinase</keyword>
<gene>
    <name evidence="10" type="ORF">Micbo1qcDRAFT_164797</name>
</gene>
<dbReference type="SUPFAM" id="SSF55781">
    <property type="entry name" value="GAF domain-like"/>
    <property type="match status" value="1"/>
</dbReference>
<dbReference type="AlphaFoldDB" id="A0A136IZC4"/>
<dbReference type="PANTHER" id="PTHR43047">
    <property type="entry name" value="TWO-COMPONENT HISTIDINE PROTEIN KINASE"/>
    <property type="match status" value="1"/>
</dbReference>
<dbReference type="Gene3D" id="3.40.50.2300">
    <property type="match status" value="1"/>
</dbReference>
<protein>
    <recommendedName>
        <fullName evidence="2">histidine kinase</fullName>
        <ecNumber evidence="2">2.7.13.3</ecNumber>
    </recommendedName>
</protein>
<name>A0A136IZC4_9PEZI</name>
<feature type="modified residue" description="4-aspartylphosphate" evidence="6">
    <location>
        <position position="930"/>
    </location>
</feature>
<accession>A0A136IZC4</accession>
<dbReference type="EC" id="2.7.13.3" evidence="2"/>
<dbReference type="Proteomes" id="UP000070501">
    <property type="component" value="Unassembled WGS sequence"/>
</dbReference>
<dbReference type="GO" id="GO:0000155">
    <property type="term" value="F:phosphorelay sensor kinase activity"/>
    <property type="evidence" value="ECO:0007669"/>
    <property type="project" value="InterPro"/>
</dbReference>
<dbReference type="InterPro" id="IPR004358">
    <property type="entry name" value="Sig_transdc_His_kin-like_C"/>
</dbReference>
<feature type="compositionally biased region" description="Basic and acidic residues" evidence="7">
    <location>
        <begin position="826"/>
        <end position="840"/>
    </location>
</feature>
<dbReference type="CDD" id="cd17546">
    <property type="entry name" value="REC_hyHK_CKI1_RcsC-like"/>
    <property type="match status" value="1"/>
</dbReference>
<dbReference type="SUPFAM" id="SSF55874">
    <property type="entry name" value="ATPase domain of HSP90 chaperone/DNA topoisomerase II/histidine kinase"/>
    <property type="match status" value="1"/>
</dbReference>
<dbReference type="InParanoid" id="A0A136IZC4"/>
<dbReference type="PROSITE" id="PS50109">
    <property type="entry name" value="HIS_KIN"/>
    <property type="match status" value="1"/>
</dbReference>
<evidence type="ECO:0000256" key="5">
    <source>
        <dbReference type="ARBA" id="ARBA00022777"/>
    </source>
</evidence>
<dbReference type="SMART" id="SM00387">
    <property type="entry name" value="HATPase_c"/>
    <property type="match status" value="1"/>
</dbReference>
<evidence type="ECO:0000256" key="3">
    <source>
        <dbReference type="ARBA" id="ARBA00022553"/>
    </source>
</evidence>
<dbReference type="SUPFAM" id="SSF47384">
    <property type="entry name" value="Homodimeric domain of signal transducing histidine kinase"/>
    <property type="match status" value="1"/>
</dbReference>
<dbReference type="OrthoDB" id="21225at2759"/>
<dbReference type="PROSITE" id="PS50110">
    <property type="entry name" value="RESPONSE_REGULATORY"/>
    <property type="match status" value="1"/>
</dbReference>
<dbReference type="Gene3D" id="3.30.450.40">
    <property type="match status" value="1"/>
</dbReference>
<dbReference type="CDD" id="cd00082">
    <property type="entry name" value="HisKA"/>
    <property type="match status" value="1"/>
</dbReference>
<keyword evidence="4" id="KW-0808">Transferase</keyword>
<sequence>MDDAPSLGLPSFFPRADQHIPHKKAQGAALCALESAGRCSAACGHTLSPLSPWSPDGQIALCLADNPHDAPAAAGSDPTDRYLVPSLARNERHRLTMFWYYTFDILNNAELIARLAEKTQLAAHTAGWDIALVGLVDMNTFTRIASQGILPAVMPRRETPCAHIVNQAPDSVLLVPDMLEDWRFAHSPTAQHDGTRAYAATPLHFRTDSGESLMFGSLCVAAKDRQEPLVAAQRASLARLADWCVADIVHSARTRRQQQRRRMTDLLGHLTGQATARSLQDVCLAIVRSIYPHATVSLQPLRYGEIEVEGRRAVLLRDFEDNLWEDSEYIQSVIDHHNHEVFPSHRVVRIIAAPCQIDGGIMALVVRSKEFNLVFDDIDSWFVLACADILSRDWQQRLLLDAKNARDQFLRSITHSLRTPMHGILGSVDLLQEEYKLRNADRMDTSFPPVGANSHTGIAKTTIAQTHLDIIKSASQSLISMVNSIITWNRWTEISDSERAETLMDTIEFENQLLAGAAKQALEAKNDNVFLVIRSILPESYDGIIIDIDLCKEAVIPVVLNALQNTTSGGIIITVSTCADQRKLIVEVQDTGSGLKLADQSRIFGAFEKGDTYGVGAGLGLTLSSKFAGLLGGDVQLVASTPGRGSHFRLEFQAVSFACHLTPVDSWLASVTSLPRRFRHAGSNWSESSPAQTFGEFLLHHGFTVASDDEDAVVILEAENDAEDLVVVPSHISASSVVVCFLPNILTPENRAGQASNVLQVVGPVTTSTLISTVQQADQRWRAHLALREANGPGSAGYLHVISENRPPSPSQQPLRTQRSAIPEVVCRESNKKKDSDGSHDSSQLALRPRPGIEATTNNSRLPTPPSTKRPIALLVDDNMVNLRILQMYCKKRGIPFLSATHGREAVQLFQARQAQDGDEEARISVVMMDYQMPECDGIEAARQMRQLEKEKQWPESVLFILTGQDNLCDKKDADEAGADEYYVKPVGIKTLDMGLAQYFPDFQV</sequence>
<evidence type="ECO:0000256" key="4">
    <source>
        <dbReference type="ARBA" id="ARBA00022679"/>
    </source>
</evidence>
<feature type="domain" description="Histidine kinase" evidence="8">
    <location>
        <begin position="412"/>
        <end position="656"/>
    </location>
</feature>
<dbReference type="InterPro" id="IPR001789">
    <property type="entry name" value="Sig_transdc_resp-reg_receiver"/>
</dbReference>
<dbReference type="InterPro" id="IPR011006">
    <property type="entry name" value="CheY-like_superfamily"/>
</dbReference>
<reference evidence="11" key="1">
    <citation type="submission" date="2016-02" db="EMBL/GenBank/DDBJ databases">
        <title>Draft genome sequence of Microdochium bolleyi, a fungal endophyte of beachgrass.</title>
        <authorList>
            <consortium name="DOE Joint Genome Institute"/>
            <person name="David A.S."/>
            <person name="May G."/>
            <person name="Haridas S."/>
            <person name="Lim J."/>
            <person name="Wang M."/>
            <person name="Labutti K."/>
            <person name="Lipzen A."/>
            <person name="Barry K."/>
            <person name="Grigoriev I.V."/>
        </authorList>
    </citation>
    <scope>NUCLEOTIDE SEQUENCE [LARGE SCALE GENOMIC DNA]</scope>
    <source>
        <strain evidence="11">J235TASD1</strain>
    </source>
</reference>
<dbReference type="PRINTS" id="PR00344">
    <property type="entry name" value="BCTRLSENSOR"/>
</dbReference>
<dbReference type="InterPro" id="IPR036097">
    <property type="entry name" value="HisK_dim/P_sf"/>
</dbReference>
<dbReference type="SUPFAM" id="SSF52172">
    <property type="entry name" value="CheY-like"/>
    <property type="match status" value="1"/>
</dbReference>
<dbReference type="InterPro" id="IPR029016">
    <property type="entry name" value="GAF-like_dom_sf"/>
</dbReference>